<dbReference type="InterPro" id="IPR000595">
    <property type="entry name" value="cNMP-bd_dom"/>
</dbReference>
<gene>
    <name evidence="2" type="ORF">THSYN_18825</name>
</gene>
<keyword evidence="3" id="KW-1185">Reference proteome</keyword>
<accession>A0A2K8UH51</accession>
<evidence type="ECO:0000313" key="2">
    <source>
        <dbReference type="EMBL" id="AUB84842.1"/>
    </source>
</evidence>
<dbReference type="InterPro" id="IPR014710">
    <property type="entry name" value="RmlC-like_jellyroll"/>
</dbReference>
<dbReference type="Gene3D" id="2.60.120.10">
    <property type="entry name" value="Jelly Rolls"/>
    <property type="match status" value="1"/>
</dbReference>
<feature type="domain" description="Cyclic nucleotide-binding" evidence="1">
    <location>
        <begin position="15"/>
        <end position="135"/>
    </location>
</feature>
<dbReference type="Pfam" id="PF00027">
    <property type="entry name" value="cNMP_binding"/>
    <property type="match status" value="1"/>
</dbReference>
<name>A0A2K8UH51_9GAMM</name>
<dbReference type="SMART" id="SM00100">
    <property type="entry name" value="cNMP"/>
    <property type="match status" value="1"/>
</dbReference>
<reference evidence="2 3" key="1">
    <citation type="submission" date="2017-03" db="EMBL/GenBank/DDBJ databases">
        <title>Complete genome sequence of Candidatus 'Thiodictyon syntrophicum' sp. nov. strain Cad16T, a photolithoautotroph purple sulfur bacterium isolated from an alpine meromictic lake.</title>
        <authorList>
            <person name="Luedin S.M."/>
            <person name="Pothier J.F."/>
            <person name="Danza F."/>
            <person name="Storelli N."/>
            <person name="Wittwer M."/>
            <person name="Tonolla M."/>
        </authorList>
    </citation>
    <scope>NUCLEOTIDE SEQUENCE [LARGE SCALE GENOMIC DNA]</scope>
    <source>
        <strain evidence="2 3">Cad16T</strain>
    </source>
</reference>
<evidence type="ECO:0000259" key="1">
    <source>
        <dbReference type="PROSITE" id="PS50042"/>
    </source>
</evidence>
<protein>
    <submittedName>
        <fullName evidence="2">Crp/Fnr family transcriptional regulator</fullName>
    </submittedName>
</protein>
<sequence>MNAIDNFSCLRRSPLSEGLTDDQLRALTGITCCRRLQDHEVLIEEGKIDNSLHVITEGALAVTRNLGKGDYTTIHVLRTGDMAGEMGFVTGRPHSATLRSLGCTQVCSFERAAFEDLVTDEPWMIYRVMQNIVQVGHGILRRMNAEYVELTKYITQSHGVY</sequence>
<dbReference type="KEGG" id="tsy:THSYN_18825"/>
<dbReference type="PROSITE" id="PS50042">
    <property type="entry name" value="CNMP_BINDING_3"/>
    <property type="match status" value="1"/>
</dbReference>
<dbReference type="InterPro" id="IPR018490">
    <property type="entry name" value="cNMP-bd_dom_sf"/>
</dbReference>
<proteinExistence type="predicted"/>
<organism evidence="2 3">
    <name type="scientific">Candidatus Thiodictyon syntrophicum</name>
    <dbReference type="NCBI Taxonomy" id="1166950"/>
    <lineage>
        <taxon>Bacteria</taxon>
        <taxon>Pseudomonadati</taxon>
        <taxon>Pseudomonadota</taxon>
        <taxon>Gammaproteobacteria</taxon>
        <taxon>Chromatiales</taxon>
        <taxon>Chromatiaceae</taxon>
        <taxon>Thiodictyon</taxon>
    </lineage>
</organism>
<dbReference type="Proteomes" id="UP000232638">
    <property type="component" value="Chromosome"/>
</dbReference>
<dbReference type="AlphaFoldDB" id="A0A2K8UH51"/>
<evidence type="ECO:0000313" key="3">
    <source>
        <dbReference type="Proteomes" id="UP000232638"/>
    </source>
</evidence>
<dbReference type="OrthoDB" id="8565101at2"/>
<dbReference type="SUPFAM" id="SSF51206">
    <property type="entry name" value="cAMP-binding domain-like"/>
    <property type="match status" value="1"/>
</dbReference>
<dbReference type="CDD" id="cd00038">
    <property type="entry name" value="CAP_ED"/>
    <property type="match status" value="1"/>
</dbReference>
<dbReference type="EMBL" id="CP020370">
    <property type="protein sequence ID" value="AUB84842.1"/>
    <property type="molecule type" value="Genomic_DNA"/>
</dbReference>